<dbReference type="InterPro" id="IPR000627">
    <property type="entry name" value="Intradiol_dOase_C"/>
</dbReference>
<gene>
    <name evidence="3" type="ORF">H7H73_08295</name>
</gene>
<feature type="region of interest" description="Disordered" evidence="1">
    <location>
        <begin position="1"/>
        <end position="37"/>
    </location>
</feature>
<comment type="caution">
    <text evidence="3">The sequence shown here is derived from an EMBL/GenBank/DDBJ whole genome shotgun (WGS) entry which is preliminary data.</text>
</comment>
<proteinExistence type="predicted"/>
<dbReference type="GO" id="GO:0008199">
    <property type="term" value="F:ferric iron binding"/>
    <property type="evidence" value="ECO:0007669"/>
    <property type="project" value="InterPro"/>
</dbReference>
<dbReference type="InterPro" id="IPR015889">
    <property type="entry name" value="Intradiol_dOase_core"/>
</dbReference>
<feature type="domain" description="Intradiol ring-cleavage dioxygenases" evidence="2">
    <location>
        <begin position="37"/>
        <end position="100"/>
    </location>
</feature>
<dbReference type="Gene3D" id="2.60.130.10">
    <property type="entry name" value="Aromatic compound dioxygenase"/>
    <property type="match status" value="1"/>
</dbReference>
<dbReference type="AlphaFoldDB" id="A0A9X2YB03"/>
<dbReference type="GO" id="GO:0016702">
    <property type="term" value="F:oxidoreductase activity, acting on single donors with incorporation of molecular oxygen, incorporation of two atoms of oxygen"/>
    <property type="evidence" value="ECO:0007669"/>
    <property type="project" value="InterPro"/>
</dbReference>
<name>A0A9X2YB03_9MYCO</name>
<dbReference type="Proteomes" id="UP001140272">
    <property type="component" value="Unassembled WGS sequence"/>
</dbReference>
<dbReference type="Pfam" id="PF00775">
    <property type="entry name" value="Dioxygenase_C"/>
    <property type="match status" value="1"/>
</dbReference>
<feature type="compositionally biased region" description="Polar residues" evidence="1">
    <location>
        <begin position="1"/>
        <end position="14"/>
    </location>
</feature>
<dbReference type="EMBL" id="JACKRN010000305">
    <property type="protein sequence ID" value="MCV7070458.1"/>
    <property type="molecule type" value="Genomic_DNA"/>
</dbReference>
<organism evidence="3 4">
    <name type="scientific">Mycolicibacterium rufum</name>
    <dbReference type="NCBI Taxonomy" id="318424"/>
    <lineage>
        <taxon>Bacteria</taxon>
        <taxon>Bacillati</taxon>
        <taxon>Actinomycetota</taxon>
        <taxon>Actinomycetes</taxon>
        <taxon>Mycobacteriales</taxon>
        <taxon>Mycobacteriaceae</taxon>
        <taxon>Mycolicibacterium</taxon>
    </lineage>
</organism>
<evidence type="ECO:0000313" key="4">
    <source>
        <dbReference type="Proteomes" id="UP001140272"/>
    </source>
</evidence>
<evidence type="ECO:0000259" key="2">
    <source>
        <dbReference type="Pfam" id="PF00775"/>
    </source>
</evidence>
<dbReference type="SUPFAM" id="SSF49482">
    <property type="entry name" value="Aromatic compound dioxygenase"/>
    <property type="match status" value="1"/>
</dbReference>
<evidence type="ECO:0000256" key="1">
    <source>
        <dbReference type="SAM" id="MobiDB-lite"/>
    </source>
</evidence>
<evidence type="ECO:0000313" key="3">
    <source>
        <dbReference type="EMBL" id="MCV7070458.1"/>
    </source>
</evidence>
<sequence>MSTKLAATPGQPSGPNGGCAPSFERRADPVQPGSSPAIQFHGVVTGGDGRGVPDALVEIWHAHANGIAPAKSGSLLRYIGWPGTGDGRAITDEQGCFSISMAPP</sequence>
<feature type="non-terminal residue" evidence="3">
    <location>
        <position position="104"/>
    </location>
</feature>
<reference evidence="3" key="1">
    <citation type="submission" date="2020-07" db="EMBL/GenBank/DDBJ databases">
        <authorList>
            <person name="Pettersson B.M.F."/>
            <person name="Behra P.R.K."/>
            <person name="Ramesh M."/>
            <person name="Das S."/>
            <person name="Dasgupta S."/>
            <person name="Kirsebom L.A."/>
        </authorList>
    </citation>
    <scope>NUCLEOTIDE SEQUENCE</scope>
    <source>
        <strain evidence="3">DSM 45406</strain>
    </source>
</reference>
<reference evidence="3" key="2">
    <citation type="journal article" date="2022" name="BMC Genomics">
        <title>Comparative genome analysis of mycobacteria focusing on tRNA and non-coding RNA.</title>
        <authorList>
            <person name="Behra P.R.K."/>
            <person name="Pettersson B.M.F."/>
            <person name="Ramesh M."/>
            <person name="Das S."/>
            <person name="Dasgupta S."/>
            <person name="Kirsebom L.A."/>
        </authorList>
    </citation>
    <scope>NUCLEOTIDE SEQUENCE</scope>
    <source>
        <strain evidence="3">DSM 45406</strain>
    </source>
</reference>
<protein>
    <submittedName>
        <fullName evidence="3">Protocatechuate 3,4-dioxygenase subunit alpha</fullName>
    </submittedName>
</protein>
<accession>A0A9X2YB03</accession>